<keyword evidence="2" id="KW-1185">Reference proteome</keyword>
<proteinExistence type="predicted"/>
<gene>
    <name evidence="1" type="ORF">CCMSSC00406_0007066</name>
</gene>
<name>A0ACB7J4N8_PLECO</name>
<protein>
    <submittedName>
        <fullName evidence="1">Uncharacterized protein</fullName>
    </submittedName>
</protein>
<organism evidence="1 2">
    <name type="scientific">Pleurotus cornucopiae</name>
    <name type="common">Cornucopia mushroom</name>
    <dbReference type="NCBI Taxonomy" id="5321"/>
    <lineage>
        <taxon>Eukaryota</taxon>
        <taxon>Fungi</taxon>
        <taxon>Dikarya</taxon>
        <taxon>Basidiomycota</taxon>
        <taxon>Agaricomycotina</taxon>
        <taxon>Agaricomycetes</taxon>
        <taxon>Agaricomycetidae</taxon>
        <taxon>Agaricales</taxon>
        <taxon>Pleurotineae</taxon>
        <taxon>Pleurotaceae</taxon>
        <taxon>Pleurotus</taxon>
    </lineage>
</organism>
<accession>A0ACB7J4N8</accession>
<sequence length="429" mass="46098">MANSRPLRPAPDDAFPTATSRLQAETEAVLLDHIPTQASAETTQAPAKLHKSAHIQFLARNFIQGFPAKYTSQDASQPWLMFWTLQSFSVLQVGLDPGNKQRAIDTILTWQHPDGGFGGGPGQGAHLLATYASVCALSIAGGPGEKGGWDQIDRKKMYQFFMSLKQPDGSFLVAHHAEVDVRGIYCLLVTATLLDIITPELVEGTASFIASCQTYEGGFSSASQPYYSSVPYTPESLLSSPRPPLGEAHGGYTFCALASWVLLQPFLDLSPRERPQINTKSLLRWLVQMQGSPAEIGGFRGRANKLVDGCYSWWVGGAFGLLEALGVSAAVGPVSPGGGGGVEMSGEEGEGREDGKHGEDEHEWDDVDGPPFLPSTILADLAHKIDVADSFFNREALQEYILFAGQHPTGGLRDKPPKQASPFSGISIV</sequence>
<evidence type="ECO:0000313" key="2">
    <source>
        <dbReference type="Proteomes" id="UP000824881"/>
    </source>
</evidence>
<comment type="caution">
    <text evidence="1">The sequence shown here is derived from an EMBL/GenBank/DDBJ whole genome shotgun (WGS) entry which is preliminary data.</text>
</comment>
<evidence type="ECO:0000313" key="1">
    <source>
        <dbReference type="EMBL" id="KAG9225235.1"/>
    </source>
</evidence>
<reference evidence="1 2" key="1">
    <citation type="journal article" date="2021" name="Appl. Environ. Microbiol.">
        <title>Genetic linkage and physical mapping for an oyster mushroom Pleurotus cornucopiae and QTL analysis for the trait cap color.</title>
        <authorList>
            <person name="Zhang Y."/>
            <person name="Gao W."/>
            <person name="Sonnenberg A."/>
            <person name="Chen Q."/>
            <person name="Zhang J."/>
            <person name="Huang C."/>
        </authorList>
    </citation>
    <scope>NUCLEOTIDE SEQUENCE [LARGE SCALE GENOMIC DNA]</scope>
    <source>
        <strain evidence="1">CCMSSC00406</strain>
    </source>
</reference>
<dbReference type="EMBL" id="WQMT02000003">
    <property type="protein sequence ID" value="KAG9225235.1"/>
    <property type="molecule type" value="Genomic_DNA"/>
</dbReference>
<dbReference type="Proteomes" id="UP000824881">
    <property type="component" value="Unassembled WGS sequence"/>
</dbReference>